<accession>A0ABS5L4X9</accession>
<organism evidence="2 3">
    <name type="scientific">Catenulispora pinistramenti</name>
    <dbReference type="NCBI Taxonomy" id="2705254"/>
    <lineage>
        <taxon>Bacteria</taxon>
        <taxon>Bacillati</taxon>
        <taxon>Actinomycetota</taxon>
        <taxon>Actinomycetes</taxon>
        <taxon>Catenulisporales</taxon>
        <taxon>Catenulisporaceae</taxon>
        <taxon>Catenulispora</taxon>
    </lineage>
</organism>
<dbReference type="InterPro" id="IPR016181">
    <property type="entry name" value="Acyl_CoA_acyltransferase"/>
</dbReference>
<dbReference type="InterPro" id="IPR051531">
    <property type="entry name" value="N-acetyltransferase"/>
</dbReference>
<dbReference type="SUPFAM" id="SSF55729">
    <property type="entry name" value="Acyl-CoA N-acyltransferases (Nat)"/>
    <property type="match status" value="1"/>
</dbReference>
<feature type="domain" description="N-acetyltransferase" evidence="1">
    <location>
        <begin position="7"/>
        <end position="162"/>
    </location>
</feature>
<keyword evidence="3" id="KW-1185">Reference proteome</keyword>
<gene>
    <name evidence="2" type="ORF">KGQ19_40590</name>
</gene>
<dbReference type="Gene3D" id="3.40.630.30">
    <property type="match status" value="1"/>
</dbReference>
<dbReference type="Proteomes" id="UP000730482">
    <property type="component" value="Unassembled WGS sequence"/>
</dbReference>
<dbReference type="PROSITE" id="PS51186">
    <property type="entry name" value="GNAT"/>
    <property type="match status" value="1"/>
</dbReference>
<evidence type="ECO:0000259" key="1">
    <source>
        <dbReference type="PROSITE" id="PS51186"/>
    </source>
</evidence>
<dbReference type="InterPro" id="IPR000182">
    <property type="entry name" value="GNAT_dom"/>
</dbReference>
<evidence type="ECO:0000313" key="3">
    <source>
        <dbReference type="Proteomes" id="UP000730482"/>
    </source>
</evidence>
<comment type="caution">
    <text evidence="2">The sequence shown here is derived from an EMBL/GenBank/DDBJ whole genome shotgun (WGS) entry which is preliminary data.</text>
</comment>
<dbReference type="Pfam" id="PF13302">
    <property type="entry name" value="Acetyltransf_3"/>
    <property type="match status" value="1"/>
</dbReference>
<dbReference type="EMBL" id="JAAFYZ010000236">
    <property type="protein sequence ID" value="MBS2553170.1"/>
    <property type="molecule type" value="Genomic_DNA"/>
</dbReference>
<evidence type="ECO:0000313" key="2">
    <source>
        <dbReference type="EMBL" id="MBS2553170.1"/>
    </source>
</evidence>
<reference evidence="2 3" key="1">
    <citation type="submission" date="2020-02" db="EMBL/GenBank/DDBJ databases">
        <title>Acidophilic actinobacteria isolated from forest soil.</title>
        <authorList>
            <person name="Golinska P."/>
        </authorList>
    </citation>
    <scope>NUCLEOTIDE SEQUENCE [LARGE SCALE GENOMIC DNA]</scope>
    <source>
        <strain evidence="2 3">NL8</strain>
    </source>
</reference>
<protein>
    <submittedName>
        <fullName evidence="2">GNAT family N-acetyltransferase</fullName>
    </submittedName>
</protein>
<proteinExistence type="predicted"/>
<dbReference type="RefSeq" id="WP_212019450.1">
    <property type="nucleotide sequence ID" value="NZ_JAAFYZ010000236.1"/>
</dbReference>
<dbReference type="PANTHER" id="PTHR43792:SF1">
    <property type="entry name" value="N-ACETYLTRANSFERASE DOMAIN-CONTAINING PROTEIN"/>
    <property type="match status" value="1"/>
</dbReference>
<name>A0ABS5L4X9_9ACTN</name>
<sequence length="176" mass="19590">MITTERLRLRPATMADVDFWIELHADPEVNQFVGAYTREKAETRLRGIEDSWAARGYGLCVVESLATGEAIGRSGLNWWEQFGETEAGWTFAREHWGRGYATEAGRAVLDWGFNKLELDRITALIYPGNHPSIAVAERLGMTPRREEELFGKPCVVYALDRSEAEAAAAAAAKAKS</sequence>
<dbReference type="PANTHER" id="PTHR43792">
    <property type="entry name" value="GNAT FAMILY, PUTATIVE (AFU_ORTHOLOGUE AFUA_3G00765)-RELATED-RELATED"/>
    <property type="match status" value="1"/>
</dbReference>